<keyword evidence="2" id="KW-1185">Reference proteome</keyword>
<name>A0A443HSV3_BYSSP</name>
<evidence type="ECO:0008006" key="3">
    <source>
        <dbReference type="Google" id="ProtNLM"/>
    </source>
</evidence>
<organism evidence="1 2">
    <name type="scientific">Byssochlamys spectabilis</name>
    <name type="common">Paecilomyces variotii</name>
    <dbReference type="NCBI Taxonomy" id="264951"/>
    <lineage>
        <taxon>Eukaryota</taxon>
        <taxon>Fungi</taxon>
        <taxon>Dikarya</taxon>
        <taxon>Ascomycota</taxon>
        <taxon>Pezizomycotina</taxon>
        <taxon>Eurotiomycetes</taxon>
        <taxon>Eurotiomycetidae</taxon>
        <taxon>Eurotiales</taxon>
        <taxon>Thermoascaceae</taxon>
        <taxon>Paecilomyces</taxon>
    </lineage>
</organism>
<dbReference type="AlphaFoldDB" id="A0A443HSV3"/>
<dbReference type="RefSeq" id="XP_028484542.1">
    <property type="nucleotide sequence ID" value="XM_028632303.1"/>
</dbReference>
<sequence>MAPTDFTDIWAPMQVPELKVRDGYGTGPARSRHKLSKDQISPWTNLLDEIRRHTNRYYRKPRNHGPITRSECYVVGNEIGVSGRFKKIGPGLTFGDPQAGTPLYGKSSRTVADSTVQCNKDPGTIWIVDEMKAPWTTGLNVTPKKLAKLLGQVARYMDDNETLYGFYSTYNETVFLKRTGKYTFQVSPVINHDSVSSHEFGQVSLRECFLAIAHMAGEKWRYSRRTGDSLTSGKWKVQAL</sequence>
<reference evidence="1 2" key="1">
    <citation type="journal article" date="2018" name="Front. Microbiol.">
        <title>Genomic and genetic insights into a cosmopolitan fungus, Paecilomyces variotii (Eurotiales).</title>
        <authorList>
            <person name="Urquhart A.S."/>
            <person name="Mondo S.J."/>
            <person name="Makela M.R."/>
            <person name="Hane J.K."/>
            <person name="Wiebenga A."/>
            <person name="He G."/>
            <person name="Mihaltcheva S."/>
            <person name="Pangilinan J."/>
            <person name="Lipzen A."/>
            <person name="Barry K."/>
            <person name="de Vries R.P."/>
            <person name="Grigoriev I.V."/>
            <person name="Idnurm A."/>
        </authorList>
    </citation>
    <scope>NUCLEOTIDE SEQUENCE [LARGE SCALE GENOMIC DNA]</scope>
    <source>
        <strain evidence="1 2">CBS 101075</strain>
    </source>
</reference>
<accession>A0A443HSV3</accession>
<evidence type="ECO:0000313" key="1">
    <source>
        <dbReference type="EMBL" id="RWQ94897.1"/>
    </source>
</evidence>
<protein>
    <recommendedName>
        <fullName evidence="3">Fungal-type protein kinase domain-containing protein</fullName>
    </recommendedName>
</protein>
<dbReference type="GeneID" id="39601580"/>
<dbReference type="VEuPathDB" id="FungiDB:C8Q69DRAFT_498721"/>
<evidence type="ECO:0000313" key="2">
    <source>
        <dbReference type="Proteomes" id="UP000283841"/>
    </source>
</evidence>
<comment type="caution">
    <text evidence="1">The sequence shown here is derived from an EMBL/GenBank/DDBJ whole genome shotgun (WGS) entry which is preliminary data.</text>
</comment>
<proteinExistence type="predicted"/>
<gene>
    <name evidence="1" type="ORF">C8Q69DRAFT_498721</name>
</gene>
<dbReference type="Proteomes" id="UP000283841">
    <property type="component" value="Unassembled WGS sequence"/>
</dbReference>
<dbReference type="STRING" id="264951.A0A443HSV3"/>
<dbReference type="EMBL" id="RCNU01000006">
    <property type="protein sequence ID" value="RWQ94897.1"/>
    <property type="molecule type" value="Genomic_DNA"/>
</dbReference>